<feature type="disulfide bond" evidence="13">
    <location>
        <begin position="1688"/>
        <end position="1715"/>
    </location>
</feature>
<dbReference type="FunFam" id="2.10.25.10:FF:000066">
    <property type="entry name" value="FAT atypical cadherin 4"/>
    <property type="match status" value="1"/>
</dbReference>
<keyword evidence="6" id="KW-0677">Repeat</keyword>
<dbReference type="GO" id="GO:0120025">
    <property type="term" value="C:plasma membrane bounded cell projection"/>
    <property type="evidence" value="ECO:0007669"/>
    <property type="project" value="UniProtKB-ARBA"/>
</dbReference>
<dbReference type="PROSITE" id="PS01186">
    <property type="entry name" value="EGF_2"/>
    <property type="match status" value="4"/>
</dbReference>
<keyword evidence="19" id="KW-1185">Reference proteome</keyword>
<feature type="domain" description="Sushi" evidence="16">
    <location>
        <begin position="2362"/>
        <end position="2421"/>
    </location>
</feature>
<dbReference type="SUPFAM" id="SSF57196">
    <property type="entry name" value="EGF/Laminin"/>
    <property type="match status" value="2"/>
</dbReference>
<keyword evidence="4" id="KW-0812">Transmembrane</keyword>
<dbReference type="InterPro" id="IPR035976">
    <property type="entry name" value="Sushi/SCR/CCP_sf"/>
</dbReference>
<dbReference type="OrthoDB" id="6515930at2759"/>
<feature type="domain" description="Sushi" evidence="16">
    <location>
        <begin position="2958"/>
        <end position="3016"/>
    </location>
</feature>
<proteinExistence type="predicted"/>
<dbReference type="Pfam" id="PF00008">
    <property type="entry name" value="EGF"/>
    <property type="match status" value="5"/>
</dbReference>
<feature type="disulfide bond" evidence="12">
    <location>
        <begin position="3030"/>
        <end position="3040"/>
    </location>
</feature>
<dbReference type="InterPro" id="IPR001881">
    <property type="entry name" value="EGF-like_Ca-bd_dom"/>
</dbReference>
<feature type="domain" description="Sushi" evidence="16">
    <location>
        <begin position="2130"/>
        <end position="2187"/>
    </location>
</feature>
<evidence type="ECO:0000256" key="7">
    <source>
        <dbReference type="ARBA" id="ARBA00022837"/>
    </source>
</evidence>
<evidence type="ECO:0000256" key="12">
    <source>
        <dbReference type="PROSITE-ProRule" id="PRU00076"/>
    </source>
</evidence>
<feature type="disulfide bond" evidence="13">
    <location>
        <begin position="2332"/>
        <end position="2359"/>
    </location>
</feature>
<feature type="disulfide bond" evidence="13">
    <location>
        <begin position="2690"/>
        <end position="2717"/>
    </location>
</feature>
<feature type="domain" description="Sushi" evidence="16">
    <location>
        <begin position="2900"/>
        <end position="2957"/>
    </location>
</feature>
<feature type="domain" description="Sushi" evidence="16">
    <location>
        <begin position="264"/>
        <end position="331"/>
    </location>
</feature>
<dbReference type="SUPFAM" id="SSF57535">
    <property type="entry name" value="Complement control module/SCR domain"/>
    <property type="match status" value="31"/>
</dbReference>
<feature type="domain" description="Sushi" evidence="16">
    <location>
        <begin position="1543"/>
        <end position="1601"/>
    </location>
</feature>
<dbReference type="GO" id="GO:0007399">
    <property type="term" value="P:nervous system development"/>
    <property type="evidence" value="ECO:0007669"/>
    <property type="project" value="UniProtKB-ARBA"/>
</dbReference>
<dbReference type="PROSITE" id="PS00010">
    <property type="entry name" value="ASX_HYDROXYL"/>
    <property type="match status" value="4"/>
</dbReference>
<keyword evidence="11" id="KW-0325">Glycoprotein</keyword>
<dbReference type="SMART" id="SM01411">
    <property type="entry name" value="Ephrin_rec_like"/>
    <property type="match status" value="4"/>
</dbReference>
<dbReference type="PROSITE" id="PS50026">
    <property type="entry name" value="EGF_3"/>
    <property type="match status" value="6"/>
</dbReference>
<dbReference type="GO" id="GO:0016020">
    <property type="term" value="C:membrane"/>
    <property type="evidence" value="ECO:0007669"/>
    <property type="project" value="UniProtKB-SubCell"/>
</dbReference>
<dbReference type="GO" id="GO:0071944">
    <property type="term" value="C:cell periphery"/>
    <property type="evidence" value="ECO:0007669"/>
    <property type="project" value="UniProtKB-ARBA"/>
</dbReference>
<keyword evidence="10 12" id="KW-1015">Disulfide bond</keyword>
<dbReference type="InterPro" id="IPR009030">
    <property type="entry name" value="Growth_fac_rcpt_cys_sf"/>
</dbReference>
<feature type="domain" description="HYR" evidence="15">
    <location>
        <begin position="330"/>
        <end position="414"/>
    </location>
</feature>
<keyword evidence="2 12" id="KW-0245">EGF-like domain</keyword>
<dbReference type="InterPro" id="IPR000152">
    <property type="entry name" value="EGF-type_Asp/Asn_hydroxyl_site"/>
</dbReference>
<feature type="domain" description="Sushi" evidence="16">
    <location>
        <begin position="2246"/>
        <end position="2303"/>
    </location>
</feature>
<name>A0A9Q1HCF9_HOLLE</name>
<feature type="disulfide bond" evidence="13">
    <location>
        <begin position="2987"/>
        <end position="3014"/>
    </location>
</feature>
<feature type="domain" description="Sushi" evidence="16">
    <location>
        <begin position="1718"/>
        <end position="1776"/>
    </location>
</feature>
<feature type="domain" description="Pentraxin (PTX)" evidence="17">
    <location>
        <begin position="1160"/>
        <end position="1366"/>
    </location>
</feature>
<feature type="disulfide bond" evidence="12">
    <location>
        <begin position="1069"/>
        <end position="1078"/>
    </location>
</feature>
<dbReference type="PROSITE" id="PS50825">
    <property type="entry name" value="HYR"/>
    <property type="match status" value="2"/>
</dbReference>
<feature type="disulfide bond" evidence="12">
    <location>
        <begin position="956"/>
        <end position="965"/>
    </location>
</feature>
<evidence type="ECO:0000256" key="2">
    <source>
        <dbReference type="ARBA" id="ARBA00022536"/>
    </source>
</evidence>
<dbReference type="PROSITE" id="PS00022">
    <property type="entry name" value="EGF_1"/>
    <property type="match status" value="6"/>
</dbReference>
<dbReference type="SUPFAM" id="SSF57184">
    <property type="entry name" value="Growth factor receptor domain"/>
    <property type="match status" value="3"/>
</dbReference>
<feature type="disulfide bond" evidence="12">
    <location>
        <begin position="972"/>
        <end position="982"/>
    </location>
</feature>
<feature type="disulfide bond" evidence="13">
    <location>
        <begin position="2514"/>
        <end position="2541"/>
    </location>
</feature>
<evidence type="ECO:0000259" key="14">
    <source>
        <dbReference type="PROSITE" id="PS50026"/>
    </source>
</evidence>
<feature type="domain" description="Sushi" evidence="16">
    <location>
        <begin position="1602"/>
        <end position="1659"/>
    </location>
</feature>
<evidence type="ECO:0000256" key="11">
    <source>
        <dbReference type="ARBA" id="ARBA00023180"/>
    </source>
</evidence>
<feature type="domain" description="Sushi" evidence="16">
    <location>
        <begin position="1485"/>
        <end position="1542"/>
    </location>
</feature>
<feature type="disulfide bond" evidence="13">
    <location>
        <begin position="1747"/>
        <end position="1774"/>
    </location>
</feature>
<evidence type="ECO:0000313" key="18">
    <source>
        <dbReference type="EMBL" id="KAJ8040964.1"/>
    </source>
</evidence>
<feature type="domain" description="EGF-like" evidence="14">
    <location>
        <begin position="3026"/>
        <end position="3058"/>
    </location>
</feature>
<dbReference type="Gene3D" id="2.60.120.200">
    <property type="match status" value="1"/>
</dbReference>
<feature type="domain" description="Sushi" evidence="16">
    <location>
        <begin position="1427"/>
        <end position="1484"/>
    </location>
</feature>
<dbReference type="InterPro" id="IPR018097">
    <property type="entry name" value="EGF_Ca-bd_CS"/>
</dbReference>
<dbReference type="PROSITE" id="PS51828">
    <property type="entry name" value="PTX_2"/>
    <property type="match status" value="1"/>
</dbReference>
<evidence type="ECO:0000256" key="4">
    <source>
        <dbReference type="ARBA" id="ARBA00022692"/>
    </source>
</evidence>
<dbReference type="SMART" id="SM00181">
    <property type="entry name" value="EGF"/>
    <property type="match status" value="7"/>
</dbReference>
<protein>
    <submittedName>
        <fullName evidence="18">Sushi, von Willebrand factor type A, EGF and pentraxin domain-containing protein 1</fullName>
    </submittedName>
</protein>
<dbReference type="InterPro" id="IPR000436">
    <property type="entry name" value="Sushi_SCR_CCP_dom"/>
</dbReference>
<comment type="caution">
    <text evidence="12">Lacks conserved residue(s) required for the propagation of feature annotation.</text>
</comment>
<feature type="domain" description="Sushi" evidence="16">
    <location>
        <begin position="2720"/>
        <end position="2777"/>
    </location>
</feature>
<feature type="disulfide bond" evidence="12">
    <location>
        <begin position="1145"/>
        <end position="1154"/>
    </location>
</feature>
<feature type="disulfide bond" evidence="13">
    <location>
        <begin position="2158"/>
        <end position="2185"/>
    </location>
</feature>
<dbReference type="PRINTS" id="PR00895">
    <property type="entry name" value="PENTAXIN"/>
</dbReference>
<feature type="disulfide bond" evidence="12">
    <location>
        <begin position="3048"/>
        <end position="3057"/>
    </location>
</feature>
<evidence type="ECO:0000256" key="3">
    <source>
        <dbReference type="ARBA" id="ARBA00022659"/>
    </source>
</evidence>
<evidence type="ECO:0000256" key="6">
    <source>
        <dbReference type="ARBA" id="ARBA00022737"/>
    </source>
</evidence>
<feature type="domain" description="Sushi" evidence="16">
    <location>
        <begin position="2842"/>
        <end position="2899"/>
    </location>
</feature>
<evidence type="ECO:0000259" key="16">
    <source>
        <dbReference type="PROSITE" id="PS50923"/>
    </source>
</evidence>
<feature type="domain" description="Sushi" evidence="16">
    <location>
        <begin position="2544"/>
        <end position="2603"/>
    </location>
</feature>
<dbReference type="EMBL" id="JAIZAY010000006">
    <property type="protein sequence ID" value="KAJ8040964.1"/>
    <property type="molecule type" value="Genomic_DNA"/>
</dbReference>
<accession>A0A9Q1HCF9</accession>
<dbReference type="FunFam" id="2.10.25.10:FF:000143">
    <property type="entry name" value="Protein crumbs 1"/>
    <property type="match status" value="1"/>
</dbReference>
<feature type="domain" description="Sushi" evidence="16">
    <location>
        <begin position="2188"/>
        <end position="2245"/>
    </location>
</feature>
<feature type="disulfide bond" evidence="13">
    <location>
        <begin position="1926"/>
        <end position="1953"/>
    </location>
</feature>
<feature type="domain" description="Sushi" evidence="16">
    <location>
        <begin position="2486"/>
        <end position="2543"/>
    </location>
</feature>
<feature type="disulfide bond" evidence="13">
    <location>
        <begin position="499"/>
        <end position="542"/>
    </location>
</feature>
<feature type="domain" description="Sushi" evidence="16">
    <location>
        <begin position="1777"/>
        <end position="1838"/>
    </location>
</feature>
<feature type="disulfide bond" evidence="13">
    <location>
        <begin position="1455"/>
        <end position="1482"/>
    </location>
</feature>
<dbReference type="InterPro" id="IPR001759">
    <property type="entry name" value="PTX_dom"/>
</dbReference>
<feature type="domain" description="Sushi" evidence="16">
    <location>
        <begin position="2778"/>
        <end position="2841"/>
    </location>
</feature>
<feature type="disulfide bond" evidence="13">
    <location>
        <begin position="1984"/>
        <end position="2011"/>
    </location>
</feature>
<feature type="domain" description="Sushi" evidence="16">
    <location>
        <begin position="1898"/>
        <end position="1955"/>
    </location>
</feature>
<dbReference type="Pfam" id="PF02494">
    <property type="entry name" value="HYR"/>
    <property type="match status" value="2"/>
</dbReference>
<dbReference type="Pfam" id="PF07699">
    <property type="entry name" value="Ephrin_rec_like"/>
    <property type="match status" value="4"/>
</dbReference>
<dbReference type="PROSITE" id="PS50923">
    <property type="entry name" value="SUSHI"/>
    <property type="match status" value="32"/>
</dbReference>
<dbReference type="FunFam" id="2.10.70.10:FF:000014">
    <property type="entry name" value="Membrane cofactor protein"/>
    <property type="match status" value="2"/>
</dbReference>
<dbReference type="InterPro" id="IPR050350">
    <property type="entry name" value="Compl-Cell_Adhes-Reg"/>
</dbReference>
<feature type="disulfide bond" evidence="13">
    <location>
        <begin position="174"/>
        <end position="201"/>
    </location>
</feature>
<comment type="caution">
    <text evidence="18">The sequence shown here is derived from an EMBL/GenBank/DDBJ whole genome shotgun (WGS) entry which is preliminary data.</text>
</comment>
<dbReference type="PANTHER" id="PTHR19325:SF575">
    <property type="entry name" value="LOCOMOTION-RELATED PROTEIN HIKARU GENKI"/>
    <property type="match status" value="1"/>
</dbReference>
<evidence type="ECO:0000256" key="5">
    <source>
        <dbReference type="ARBA" id="ARBA00022729"/>
    </source>
</evidence>
<feature type="domain" description="Sushi" evidence="16">
    <location>
        <begin position="144"/>
        <end position="203"/>
    </location>
</feature>
<dbReference type="Pfam" id="PF00084">
    <property type="entry name" value="Sushi"/>
    <property type="match status" value="31"/>
</dbReference>
<gene>
    <name evidence="18" type="ORF">HOLleu_15427</name>
</gene>
<feature type="disulfide bond" evidence="13">
    <location>
        <begin position="2928"/>
        <end position="2955"/>
    </location>
</feature>
<dbReference type="Gene3D" id="2.10.70.10">
    <property type="entry name" value="Complement Module, domain 1"/>
    <property type="match status" value="31"/>
</dbReference>
<dbReference type="Gene3D" id="2.10.25.10">
    <property type="entry name" value="Laminin"/>
    <property type="match status" value="6"/>
</dbReference>
<feature type="disulfide bond" evidence="13">
    <location>
        <begin position="2870"/>
        <end position="2897"/>
    </location>
</feature>
<feature type="disulfide bond" evidence="13">
    <location>
        <begin position="2632"/>
        <end position="2659"/>
    </location>
</feature>
<dbReference type="Proteomes" id="UP001152320">
    <property type="component" value="Chromosome 6"/>
</dbReference>
<feature type="domain" description="Sushi" evidence="16">
    <location>
        <begin position="2014"/>
        <end position="2071"/>
    </location>
</feature>
<dbReference type="FunFam" id="2.10.25.10:FF:000321">
    <property type="entry name" value="Protein delta homolog 1"/>
    <property type="match status" value="1"/>
</dbReference>
<dbReference type="InterPro" id="IPR000742">
    <property type="entry name" value="EGF"/>
</dbReference>
<evidence type="ECO:0000256" key="8">
    <source>
        <dbReference type="ARBA" id="ARBA00022989"/>
    </source>
</evidence>
<dbReference type="PROSITE" id="PS01187">
    <property type="entry name" value="EGF_CA"/>
    <property type="match status" value="1"/>
</dbReference>
<dbReference type="Gene3D" id="2.10.50.10">
    <property type="entry name" value="Tumor Necrosis Factor Receptor, subunit A, domain 2"/>
    <property type="match status" value="4"/>
</dbReference>
<dbReference type="FunFam" id="2.10.25.10:FF:000006">
    <property type="entry name" value="Versican core protein-like isoform 1"/>
    <property type="match status" value="1"/>
</dbReference>
<sequence length="3089" mass="336798">MSSDPLIEHCYILSGFEEFESLARRALHEDLEEGEYVTEVPAKCGSLCRGEDCCHQSAVCRCGIHTGQYECVCPPGFYGTGVGGDCEPCPMGTHKPTSSPGGISTCLPCPDQYHKSPPGSSNVSQCYCDEGFRSVNRNRRCEEIRCPKLLRPTHGEFFGGSCDNSVNSACAISCEQGYKSVGEVIRLCTESGEWTGGEFRCAVKACDPFPVPENGFINCTTNDYVTGTVCTSQCNEGYNLVGTPHRKCLPIAIWDGLRTSCRVVMCRPLDLIPYVTGRIVPSNCTDGSVPYQTTCRVRCRRGYTRIGSVVTRCGSDGEWQIQGSLPGQCVDVSLPNIECPEDIVVATLSNTNYTSVKWKLPVVTDSTRQIPRLKVSPSVSPPWKFPIGDTTITYTAIDRAGNQNSCSFTITVTDNEPPQIEVCESPEPVYSSSVEQAVMVEWQLPVFSDNSGHISNITATHRSGQVMPLGSTNVEYVAADEYGNARKCVIEVDVREGICQPLRDPAFGETTCTRFHGGGLNCTLRCKRGYSLPVNTPSYFICHSDGSWFPSTVRQRDCEETTTPDVTQRMRLFYKLQNCTVDLVRDFENHLSTTFYDKIRDYCGETMTCDVTTVSTLCRNNGSLQNYINSRQKLQRQHSSNVQNTGRYQEVRGFVLSSHIVRALDGPVVEVYTVVNASISKTSNSTTTKEELDDLLTNLQSIPERLEEDVNRGTVSLGRATVNGSQLIVLQEGIDLSCSDGSVTKEKECVPCFPGMFHDKRSALCINCPVGTYQSLFGMVSCDLCPDGTSTVEPGSDSVSACKDLCNPGSYSLTGVEQCVSCPIGTYQPGYGSVSCISCELNSTTLQAGSTSELECSAPCRPGHISSSGLEPCLPCPMGSFQPTLQQQACHLCPSNGTTKIRAATSFLDCASPARSSTRLSLLAGLTDIPFSVCFSFPCQNNASCEDVLSGFSCACPPGYTGMLCEEAIDECESSPCLNGICIDLVNSVECHCAEGFAGELCDENVDDCLPNPCLQNGLCLDEVADFTCECPNGYEGKQCEIETDECLSSPCLNGGSCVDQFDGFYCRCPDNFTGEICSINVEECFHNASFYHEACDKFFRNSSCENIKDYAVPLCKGRIDHCSSDPCQNGGTCLNTVSGYACLCRSGLTGPVCNDVLSWDFSLKWRQQGTVDYSILKGSQTFEDLHEVTVSFWMKTSDSSVYGTPFSYASDNNNDNALTLTDYSGFVININNIGEENSVVTDVNANDGWWHHIALTWRSDGGLWSLYKDGVRRDNGSHLSEGIPIPGGGVFVLGQEQDQLGGGFHTLESFIGEIAFLNLWPRMMSDNEVLNLSQSCWNPEGAIINWPAFLAGKAGDVRKETVRFCEGCFTPQEPHFGTVSFYVPGVPLLKVTYVCNHGFYVHGNESTRCQVSGDWLPPDPPECRRVQCGHPGKLEHGVIEGYPYAYEDVIQYKCRNNYMLVGPSSRTCQANGLWTGSTPACIRSHCDRLPILENGEAKFEHGVTPDGAVTYSCKSGYQMIGNATVFCETGGHWGTLPFCERISCVEPLDEFHLILRFTNGTNAGDIREYTCEEGYILEGVPVRVCGNNGTWSQPIPSCRPVLCDKFPSIVHMVHYPEFVWYGDLVYLSCMEGYLIDSTRSMSCDSDGSWKHPLPSCLPVSCGEPPVVTHAQHISQNFSYSDNTTIECQDGYTILGENTLFCGSTGSWYPQPPICEPVSCGLPPLVENAADRGMKNITYGEEYSYECREGYQLEGSKVIFCQSEGTWLTKPPRCQPVSCGDIPRVMFSLPEIGGTVYGDKVIYTCQDGYEIQDGNTVVCSSAGRWLPLEGNTAPVCGPVPCGPPTPIPHAIVDNSVFVFNETFSYSCINGYTLKGDAQVRCSLNGSWIPQPLPECQPVSCGEPPVVPYSESLASGTTLLSSVSYICHVGYQLEGQAVLSCSPEGTWEPNPPKCRPISCDPLPLRPNLIKVGDNFTFGQNVTYHCANGYILSGTPVSYCLADGLWSSPPPSCNRLSCGRPPSINQGLAKATGTHFGDFANYSCEPGYYLIGINPLTCADHGYWSPSPPSCFPISCGEVPHVENTIEMFGSYHYGESVSYQCKEGFVASEGRILTCGIHGQWEGITPVCSPLSCGEPPVIANGVAIGDSYTYNSLVIYGCLSGYIAMSESLLRCDVDQTWKGHITDCQPKNCSQPEKIDHGRAIFNRTAFGQRVRYECSKGYDLIGKNLHRCLATGLWSHTRPVCRPVFCGPPPAIKNGRVIGENFHFNQTITFRCNPGYRLSGNNTSLCGASRQWNNPPPLCLSIECSRLAAPTNGYIQNFNTSFGTTVQYACLPGYILQGNDSRTCGEDGLWSGMEVSCAPVDCGVPPELVNVTVTFTGQTLHHTAEYLCMEGFHQNREVILTCLEDGSWTSKPKGAICEPVKCVSPPSLQNGYHLGQNMQYNATVTYKCDIGYNLAGPASLICSESGWIPSNGANGVTLPSCQLVSCGPPPSLPNGYSSANKTSYGETAQLVCTKGYHLQGVNYVSCLATGQWDEPSASCQPVTCAPPIINDHGSFLPQKQTYEFMEVVTYACQEGYRLRGDETIHCSGMNSWNGSAPFCAIVTCGDPPGPTMGSVEYDSVVFGSKAFYSCYAGFSLDGTSYLQCLANGSWSSPLPVCHVVSCSSPPDISHGYHTQGDFIANDTVRYRCQPGYSMAGSDTRKCSSSGFWTGPLPRCHPIQCQSLDNPTHGYVHHDGTTYLAKASYSCETGHVLHGIPTRTCQASGDWSFKEPSCLPRNCSEPPMFPSAFIQNTTSTTMPLYVYQTTVTYQCQSGFTLVTENTITCSAHGTWEPSLVICQPIECKRPTLTNSLSYTSDGMTYKSQLVFSCLNGYTMNGSSLVTCTESGEWSHPPPICDKIRCPLVQTPKDGRLIIVGTYYQDTAKFVCNPGYHLHGEVEINCTINGTWSTPAPKCKPMICLKPPDIEHGIPLIDKLYSREDTIFYRCRSGYSLKGTGRRRCQKDGTWTGREPSCIVSQKNSRLVKAPPGCILPCLHGGQCVGHYQCDCRYGFTGSRCETVLCMPRCFNGAKCVGRHPECNDACISNGSC</sequence>
<feature type="domain" description="Sushi" evidence="16">
    <location>
        <begin position="2072"/>
        <end position="2129"/>
    </location>
</feature>
<dbReference type="FunFam" id="2.10.25.10:FF:000247">
    <property type="entry name" value="Delta/notch like EGF repeat containing"/>
    <property type="match status" value="1"/>
</dbReference>
<dbReference type="SUPFAM" id="SSF49899">
    <property type="entry name" value="Concanavalin A-like lectins/glucanases"/>
    <property type="match status" value="1"/>
</dbReference>
<feature type="disulfide bond" evidence="13">
    <location>
        <begin position="1630"/>
        <end position="1657"/>
    </location>
</feature>
<keyword evidence="3 13" id="KW-0768">Sushi</keyword>
<dbReference type="CDD" id="cd00033">
    <property type="entry name" value="CCP"/>
    <property type="match status" value="31"/>
</dbReference>
<dbReference type="InterPro" id="IPR003410">
    <property type="entry name" value="HYR_dom"/>
</dbReference>
<dbReference type="InterPro" id="IPR013320">
    <property type="entry name" value="ConA-like_dom_sf"/>
</dbReference>
<dbReference type="InterPro" id="IPR011641">
    <property type="entry name" value="Tyr-kin_ephrin_A/B_rcpt-like"/>
</dbReference>
<evidence type="ECO:0000256" key="1">
    <source>
        <dbReference type="ARBA" id="ARBA00004167"/>
    </source>
</evidence>
<dbReference type="SMART" id="SM00179">
    <property type="entry name" value="EGF_CA"/>
    <property type="match status" value="6"/>
</dbReference>
<comment type="subcellular location">
    <subcellularLocation>
        <location evidence="1">Membrane</location>
        <topology evidence="1">Single-pass membrane protein</topology>
    </subcellularLocation>
</comment>
<evidence type="ECO:0000259" key="15">
    <source>
        <dbReference type="PROSITE" id="PS50825"/>
    </source>
</evidence>
<feature type="domain" description="Sushi" evidence="16">
    <location>
        <begin position="497"/>
        <end position="560"/>
    </location>
</feature>
<evidence type="ECO:0000256" key="9">
    <source>
        <dbReference type="ARBA" id="ARBA00023136"/>
    </source>
</evidence>
<dbReference type="SMART" id="SM00032">
    <property type="entry name" value="CCP"/>
    <property type="match status" value="32"/>
</dbReference>
<dbReference type="PANTHER" id="PTHR19325">
    <property type="entry name" value="COMPLEMENT COMPONENT-RELATED SUSHI DOMAIN-CONTAINING"/>
    <property type="match status" value="1"/>
</dbReference>
<feature type="domain" description="HYR" evidence="15">
    <location>
        <begin position="415"/>
        <end position="496"/>
    </location>
</feature>
<feature type="domain" description="Sushi" evidence="16">
    <location>
        <begin position="1839"/>
        <end position="1897"/>
    </location>
</feature>
<feature type="domain" description="Sushi" evidence="16">
    <location>
        <begin position="1956"/>
        <end position="2013"/>
    </location>
</feature>
<feature type="disulfide bond" evidence="12">
    <location>
        <begin position="1031"/>
        <end position="1040"/>
    </location>
</feature>
<feature type="domain" description="EGF-like" evidence="14">
    <location>
        <begin position="1005"/>
        <end position="1041"/>
    </location>
</feature>
<feature type="disulfide bond" evidence="13">
    <location>
        <begin position="234"/>
        <end position="261"/>
    </location>
</feature>
<organism evidence="18 19">
    <name type="scientific">Holothuria leucospilota</name>
    <name type="common">Black long sea cucumber</name>
    <name type="synonym">Mertensiothuria leucospilota</name>
    <dbReference type="NCBI Taxonomy" id="206669"/>
    <lineage>
        <taxon>Eukaryota</taxon>
        <taxon>Metazoa</taxon>
        <taxon>Echinodermata</taxon>
        <taxon>Eleutherozoa</taxon>
        <taxon>Echinozoa</taxon>
        <taxon>Holothuroidea</taxon>
        <taxon>Aspidochirotacea</taxon>
        <taxon>Aspidochirotida</taxon>
        <taxon>Holothuriidae</taxon>
        <taxon>Holothuria</taxon>
    </lineage>
</organism>
<feature type="domain" description="EGF-like" evidence="14">
    <location>
        <begin position="1119"/>
        <end position="1155"/>
    </location>
</feature>
<keyword evidence="5" id="KW-0732">Signal</keyword>
<keyword evidence="7" id="KW-0106">Calcium</keyword>
<dbReference type="GO" id="GO:0005509">
    <property type="term" value="F:calcium ion binding"/>
    <property type="evidence" value="ECO:0007669"/>
    <property type="project" value="InterPro"/>
</dbReference>
<feature type="domain" description="Sushi" evidence="16">
    <location>
        <begin position="2662"/>
        <end position="2719"/>
    </location>
</feature>
<evidence type="ECO:0000313" key="19">
    <source>
        <dbReference type="Proteomes" id="UP001152320"/>
    </source>
</evidence>
<feature type="disulfide bond" evidence="13">
    <location>
        <begin position="2812"/>
        <end position="2839"/>
    </location>
</feature>
<feature type="disulfide bond" evidence="12">
    <location>
        <begin position="993"/>
        <end position="1002"/>
    </location>
</feature>
<feature type="disulfide bond" evidence="13">
    <location>
        <begin position="2274"/>
        <end position="2301"/>
    </location>
</feature>
<keyword evidence="8" id="KW-1133">Transmembrane helix</keyword>
<feature type="domain" description="Sushi" evidence="16">
    <location>
        <begin position="2304"/>
        <end position="2361"/>
    </location>
</feature>
<dbReference type="FunFam" id="2.10.50.10:FF:000018">
    <property type="entry name" value="Sushi, von Willebrand factor type A, EGF and pentraxin domain-containing 1"/>
    <property type="match status" value="1"/>
</dbReference>
<evidence type="ECO:0000259" key="17">
    <source>
        <dbReference type="PROSITE" id="PS51828"/>
    </source>
</evidence>
<evidence type="ECO:0000256" key="13">
    <source>
        <dbReference type="PROSITE-ProRule" id="PRU00302"/>
    </source>
</evidence>
<feature type="domain" description="Sushi" evidence="16">
    <location>
        <begin position="1367"/>
        <end position="1426"/>
    </location>
</feature>
<feature type="domain" description="Sushi" evidence="16">
    <location>
        <begin position="2422"/>
        <end position="2485"/>
    </location>
</feature>
<feature type="domain" description="EGF-like" evidence="14">
    <location>
        <begin position="968"/>
        <end position="1003"/>
    </location>
</feature>
<feature type="domain" description="Sushi" evidence="16">
    <location>
        <begin position="204"/>
        <end position="263"/>
    </location>
</feature>
<feature type="domain" description="EGF-like" evidence="14">
    <location>
        <begin position="930"/>
        <end position="966"/>
    </location>
</feature>
<dbReference type="SMART" id="SM00159">
    <property type="entry name" value="PTX"/>
    <property type="match status" value="1"/>
</dbReference>
<feature type="disulfide bond" evidence="13">
    <location>
        <begin position="2748"/>
        <end position="2775"/>
    </location>
</feature>
<reference evidence="18" key="1">
    <citation type="submission" date="2021-10" db="EMBL/GenBank/DDBJ databases">
        <title>Tropical sea cucumber genome reveals ecological adaptation and Cuvierian tubules defense mechanism.</title>
        <authorList>
            <person name="Chen T."/>
        </authorList>
    </citation>
    <scope>NUCLEOTIDE SEQUENCE</scope>
    <source>
        <strain evidence="18">Nanhai2018</strain>
        <tissue evidence="18">Muscle</tissue>
    </source>
</reference>
<feature type="domain" description="Sushi" evidence="16">
    <location>
        <begin position="2604"/>
        <end position="2661"/>
    </location>
</feature>
<keyword evidence="9" id="KW-0472">Membrane</keyword>
<evidence type="ECO:0000256" key="10">
    <source>
        <dbReference type="ARBA" id="ARBA00023157"/>
    </source>
</evidence>
<dbReference type="Pfam" id="PF00354">
    <property type="entry name" value="Pentaxin"/>
    <property type="match status" value="1"/>
</dbReference>
<feature type="domain" description="Sushi" evidence="16">
    <location>
        <begin position="1660"/>
        <end position="1717"/>
    </location>
</feature>
<feature type="disulfide bond" evidence="13">
    <location>
        <begin position="2100"/>
        <end position="2127"/>
    </location>
</feature>
<dbReference type="CDD" id="cd00054">
    <property type="entry name" value="EGF_CA"/>
    <property type="match status" value="6"/>
</dbReference>
<feature type="disulfide bond" evidence="13">
    <location>
        <begin position="2216"/>
        <end position="2243"/>
    </location>
</feature>
<feature type="disulfide bond" evidence="13">
    <location>
        <begin position="1572"/>
        <end position="1599"/>
    </location>
</feature>
<feature type="disulfide bond" evidence="13">
    <location>
        <begin position="2042"/>
        <end position="2069"/>
    </location>
</feature>
<feature type="disulfide bond" evidence="13">
    <location>
        <begin position="2574"/>
        <end position="2601"/>
    </location>
</feature>
<feature type="domain" description="EGF-like" evidence="14">
    <location>
        <begin position="1043"/>
        <end position="1079"/>
    </location>
</feature>